<reference evidence="1" key="1">
    <citation type="submission" date="2020-02" db="EMBL/GenBank/DDBJ databases">
        <authorList>
            <person name="Meier V. D."/>
        </authorList>
    </citation>
    <scope>NUCLEOTIDE SEQUENCE</scope>
    <source>
        <strain evidence="1">AVDCRST_MAG51</strain>
    </source>
</reference>
<protein>
    <recommendedName>
        <fullName evidence="2">STAS/SEC14 domain-containing protein</fullName>
    </recommendedName>
</protein>
<accession>A0A6J4Q3S1</accession>
<dbReference type="AlphaFoldDB" id="A0A6J4Q3S1"/>
<dbReference type="InterPro" id="IPR036513">
    <property type="entry name" value="STAS_dom_sf"/>
</dbReference>
<evidence type="ECO:0008006" key="2">
    <source>
        <dbReference type="Google" id="ProtNLM"/>
    </source>
</evidence>
<dbReference type="Pfam" id="PF11964">
    <property type="entry name" value="SpoIIAA-like"/>
    <property type="match status" value="1"/>
</dbReference>
<organism evidence="1">
    <name type="scientific">uncultured Ramlibacter sp</name>
    <dbReference type="NCBI Taxonomy" id="260755"/>
    <lineage>
        <taxon>Bacteria</taxon>
        <taxon>Pseudomonadati</taxon>
        <taxon>Pseudomonadota</taxon>
        <taxon>Betaproteobacteria</taxon>
        <taxon>Burkholderiales</taxon>
        <taxon>Comamonadaceae</taxon>
        <taxon>Ramlibacter</taxon>
        <taxon>environmental samples</taxon>
    </lineage>
</organism>
<evidence type="ECO:0000313" key="1">
    <source>
        <dbReference type="EMBL" id="CAA9432216.1"/>
    </source>
</evidence>
<name>A0A6J4Q3S1_9BURK</name>
<dbReference type="SUPFAM" id="SSF52091">
    <property type="entry name" value="SpoIIaa-like"/>
    <property type="match status" value="1"/>
</dbReference>
<dbReference type="InterPro" id="IPR021866">
    <property type="entry name" value="SpoIIAA-like"/>
</dbReference>
<dbReference type="EMBL" id="CADCUX010000582">
    <property type="protein sequence ID" value="CAA9432216.1"/>
    <property type="molecule type" value="Genomic_DNA"/>
</dbReference>
<sequence>MPLDVRYRHEHDHVVVTYSGPASIDEFLAVTQEVGADSVAWSASLVLVDLRGTTTPYTFTEQLRIGEAVARNFAHLRRVAAVVQPERITRVGVKVANKMGTSTGVFETEEQALGWLRER</sequence>
<proteinExistence type="predicted"/>
<gene>
    <name evidence="1" type="ORF">AVDCRST_MAG51-2720</name>
</gene>